<dbReference type="InterPro" id="IPR044492">
    <property type="entry name" value="P_typ_ATPase_HD_dom"/>
</dbReference>
<feature type="transmembrane region" description="Helical" evidence="10">
    <location>
        <begin position="563"/>
        <end position="585"/>
    </location>
</feature>
<evidence type="ECO:0000259" key="11">
    <source>
        <dbReference type="Pfam" id="PF00122"/>
    </source>
</evidence>
<dbReference type="InterPro" id="IPR036412">
    <property type="entry name" value="HAD-like_sf"/>
</dbReference>
<dbReference type="PROSITE" id="PS00154">
    <property type="entry name" value="ATPASE_E1_E2"/>
    <property type="match status" value="1"/>
</dbReference>
<evidence type="ECO:0000256" key="2">
    <source>
        <dbReference type="ARBA" id="ARBA00006024"/>
    </source>
</evidence>
<dbReference type="Pfam" id="PF00122">
    <property type="entry name" value="E1-E2_ATPase"/>
    <property type="match status" value="1"/>
</dbReference>
<dbReference type="Proteomes" id="UP000003741">
    <property type="component" value="Unassembled WGS sequence"/>
</dbReference>
<dbReference type="PRINTS" id="PR00120">
    <property type="entry name" value="HATPASE"/>
</dbReference>
<dbReference type="SFLD" id="SFLDG00002">
    <property type="entry name" value="C1.7:_P-type_atpase_like"/>
    <property type="match status" value="1"/>
</dbReference>
<dbReference type="EC" id="7.2.2.12" evidence="8"/>
<evidence type="ECO:0000256" key="7">
    <source>
        <dbReference type="ARBA" id="ARBA00023136"/>
    </source>
</evidence>
<dbReference type="RefSeq" id="WP_007215203.1">
    <property type="nucleotide sequence ID" value="NZ_JH724085.1"/>
</dbReference>
<dbReference type="PANTHER" id="PTHR48085:SF5">
    <property type="entry name" value="CADMIUM_ZINC-TRANSPORTING ATPASE HMA4-RELATED"/>
    <property type="match status" value="1"/>
</dbReference>
<dbReference type="InterPro" id="IPR023299">
    <property type="entry name" value="ATPase_P-typ_cyto_dom_N"/>
</dbReference>
<evidence type="ECO:0000256" key="8">
    <source>
        <dbReference type="ARBA" id="ARBA00039097"/>
    </source>
</evidence>
<dbReference type="NCBIfam" id="TIGR01494">
    <property type="entry name" value="ATPase_P-type"/>
    <property type="match status" value="1"/>
</dbReference>
<keyword evidence="3 10" id="KW-0812">Transmembrane</keyword>
<reference evidence="12 13" key="1">
    <citation type="submission" date="2012-02" db="EMBL/GenBank/DDBJ databases">
        <title>The Genome Sequence of Bacteroides cellulosilyticus CL02T12C19.</title>
        <authorList>
            <consortium name="The Broad Institute Genome Sequencing Platform"/>
            <person name="Earl A."/>
            <person name="Ward D."/>
            <person name="Feldgarden M."/>
            <person name="Gevers D."/>
            <person name="Zitomersky N.L."/>
            <person name="Coyne M.J."/>
            <person name="Comstock L.E."/>
            <person name="Young S.K."/>
            <person name="Zeng Q."/>
            <person name="Gargeya S."/>
            <person name="Fitzgerald M."/>
            <person name="Haas B."/>
            <person name="Abouelleil A."/>
            <person name="Alvarado L."/>
            <person name="Arachchi H.M."/>
            <person name="Berlin A."/>
            <person name="Chapman S.B."/>
            <person name="Gearin G."/>
            <person name="Goldberg J."/>
            <person name="Griggs A."/>
            <person name="Gujja S."/>
            <person name="Hansen M."/>
            <person name="Heiman D."/>
            <person name="Howarth C."/>
            <person name="Larimer J."/>
            <person name="Lui A."/>
            <person name="MacDonald P.J.P."/>
            <person name="McCowen C."/>
            <person name="Montmayeur A."/>
            <person name="Murphy C."/>
            <person name="Neiman D."/>
            <person name="Pearson M."/>
            <person name="Priest M."/>
            <person name="Roberts A."/>
            <person name="Saif S."/>
            <person name="Shea T."/>
            <person name="Sisk P."/>
            <person name="Stolte C."/>
            <person name="Sykes S."/>
            <person name="Wortman J."/>
            <person name="Nusbaum C."/>
            <person name="Birren B."/>
        </authorList>
    </citation>
    <scope>NUCLEOTIDE SEQUENCE [LARGE SCALE GENOMIC DNA]</scope>
    <source>
        <strain evidence="12 13">CL02T12C19</strain>
    </source>
</reference>
<dbReference type="GO" id="GO:0046872">
    <property type="term" value="F:metal ion binding"/>
    <property type="evidence" value="ECO:0007669"/>
    <property type="project" value="UniProtKB-KW"/>
</dbReference>
<feature type="transmembrane region" description="Helical" evidence="10">
    <location>
        <begin position="7"/>
        <end position="24"/>
    </location>
</feature>
<dbReference type="PANTHER" id="PTHR48085">
    <property type="entry name" value="CADMIUM/ZINC-TRANSPORTING ATPASE HMA2-RELATED"/>
    <property type="match status" value="1"/>
</dbReference>
<name>I8WR37_9BACE</name>
<dbReference type="SUPFAM" id="SSF81653">
    <property type="entry name" value="Calcium ATPase, transduction domain A"/>
    <property type="match status" value="1"/>
</dbReference>
<gene>
    <name evidence="12" type="ORF">HMPREF1062_00130</name>
</gene>
<keyword evidence="13" id="KW-1185">Reference proteome</keyword>
<dbReference type="InterPro" id="IPR051014">
    <property type="entry name" value="Cation_Transport_ATPase_IB"/>
</dbReference>
<dbReference type="NCBIfam" id="TIGR01525">
    <property type="entry name" value="ATPase-IB_hvy"/>
    <property type="match status" value="1"/>
</dbReference>
<dbReference type="SFLD" id="SFLDF00027">
    <property type="entry name" value="p-type_atpase"/>
    <property type="match status" value="1"/>
</dbReference>
<comment type="catalytic activity">
    <reaction evidence="9">
        <text>Zn(2+)(in) + ATP + H2O = Zn(2+)(out) + ADP + phosphate + H(+)</text>
        <dbReference type="Rhea" id="RHEA:20621"/>
        <dbReference type="ChEBI" id="CHEBI:15377"/>
        <dbReference type="ChEBI" id="CHEBI:15378"/>
        <dbReference type="ChEBI" id="CHEBI:29105"/>
        <dbReference type="ChEBI" id="CHEBI:30616"/>
        <dbReference type="ChEBI" id="CHEBI:43474"/>
        <dbReference type="ChEBI" id="CHEBI:456216"/>
        <dbReference type="EC" id="7.2.2.12"/>
    </reaction>
</comment>
<dbReference type="GO" id="GO:0015086">
    <property type="term" value="F:cadmium ion transmembrane transporter activity"/>
    <property type="evidence" value="ECO:0007669"/>
    <property type="project" value="TreeGrafter"/>
</dbReference>
<proteinExistence type="inferred from homology"/>
<dbReference type="InterPro" id="IPR023214">
    <property type="entry name" value="HAD_sf"/>
</dbReference>
<sequence length="615" mass="65504">MEKEQKIVLSRIIASGVLLAASYVSSFPVWLHVVLCATAYFIIGADVICKAIRNLSHGDWFDENFLMTLATIGAFVIGEYPEAVAVMLFYQIGELFSDIAVSRSRSSITALMDIRPDYANLEENDRTLRISPEEVPTGSVIVVKPGEKIPLDGKILSGVSTLDTAALTGESLPREVTEGDAVVSGSLNMTGLLRIRTTGTYGESTVAKILNLVENAGTSKATTEKIITRFARVYTPVVVVAAILLAVVPPVFTGGGWLMWLNRALIFLVISCPCALVVSIPLTFFAGIGGASRRGILVKGSNYLELLARIRTVVFDKTGTLTRGDFSVTAVHPEIVSERKLVELAALAESYSDHPVAASLRSAYAHPIDKERIVNVENFAGEGIFACVDGHGVYAGNEKLMRRAGIEAKSCEKLGTIVHVAVDGKYMGHIIVSDSIKSQAVETIRQLKSEGVMKTVMLTGDRADVAEEVANALGIDEFHAGLLPADKVARMEALKAAAPTIPLAFVGDGINDAPVLKLADVGIAMGALGSDAAIEAADVVLMDDDPTKIAGGMRTARKTLCLVMQNIIFAIGVKFIMLLLGALGVANMWEAVFADVGVTVLAIANAMRAMQVKVK</sequence>
<evidence type="ECO:0000256" key="3">
    <source>
        <dbReference type="ARBA" id="ARBA00022692"/>
    </source>
</evidence>
<dbReference type="GO" id="GO:0016887">
    <property type="term" value="F:ATP hydrolysis activity"/>
    <property type="evidence" value="ECO:0007669"/>
    <property type="project" value="InterPro"/>
</dbReference>
<keyword evidence="10" id="KW-0547">Nucleotide-binding</keyword>
<evidence type="ECO:0000256" key="5">
    <source>
        <dbReference type="ARBA" id="ARBA00022967"/>
    </source>
</evidence>
<keyword evidence="5" id="KW-1278">Translocase</keyword>
<keyword evidence="10" id="KW-1003">Cell membrane</keyword>
<comment type="subcellular location">
    <subcellularLocation>
        <location evidence="10">Cell membrane</location>
    </subcellularLocation>
    <subcellularLocation>
        <location evidence="1">Membrane</location>
    </subcellularLocation>
</comment>
<dbReference type="PRINTS" id="PR00119">
    <property type="entry name" value="CATATPASE"/>
</dbReference>
<dbReference type="InterPro" id="IPR018303">
    <property type="entry name" value="ATPase_P-typ_P_site"/>
</dbReference>
<dbReference type="Gene3D" id="3.40.50.1000">
    <property type="entry name" value="HAD superfamily/HAD-like"/>
    <property type="match status" value="1"/>
</dbReference>
<feature type="transmembrane region" description="Helical" evidence="10">
    <location>
        <begin position="30"/>
        <end position="49"/>
    </location>
</feature>
<feature type="domain" description="P-type ATPase A" evidence="11">
    <location>
        <begin position="115"/>
        <end position="214"/>
    </location>
</feature>
<feature type="transmembrane region" description="Helical" evidence="10">
    <location>
        <begin position="233"/>
        <end position="252"/>
    </location>
</feature>
<dbReference type="HOGENOM" id="CLU_001771_6_2_10"/>
<dbReference type="InterPro" id="IPR023298">
    <property type="entry name" value="ATPase_P-typ_TM_dom_sf"/>
</dbReference>
<protein>
    <recommendedName>
        <fullName evidence="8">P-type Zn(2+) transporter</fullName>
        <ecNumber evidence="8">7.2.2.12</ecNumber>
    </recommendedName>
</protein>
<feature type="transmembrane region" description="Helical" evidence="10">
    <location>
        <begin position="264"/>
        <end position="289"/>
    </location>
</feature>
<keyword evidence="10" id="KW-0067">ATP-binding</keyword>
<evidence type="ECO:0000256" key="10">
    <source>
        <dbReference type="RuleBase" id="RU362081"/>
    </source>
</evidence>
<keyword evidence="7 10" id="KW-0472">Membrane</keyword>
<dbReference type="GO" id="GO:0005886">
    <property type="term" value="C:plasma membrane"/>
    <property type="evidence" value="ECO:0007669"/>
    <property type="project" value="UniProtKB-SubCell"/>
</dbReference>
<dbReference type="EMBL" id="AGXG01000001">
    <property type="protein sequence ID" value="EIY40287.1"/>
    <property type="molecule type" value="Genomic_DNA"/>
</dbReference>
<accession>I8WR37</accession>
<dbReference type="NCBIfam" id="TIGR01512">
    <property type="entry name" value="ATPase-IB2_Cd"/>
    <property type="match status" value="1"/>
</dbReference>
<evidence type="ECO:0000313" key="12">
    <source>
        <dbReference type="EMBL" id="EIY40287.1"/>
    </source>
</evidence>
<dbReference type="SUPFAM" id="SSF56784">
    <property type="entry name" value="HAD-like"/>
    <property type="match status" value="1"/>
</dbReference>
<evidence type="ECO:0000256" key="1">
    <source>
        <dbReference type="ARBA" id="ARBA00004370"/>
    </source>
</evidence>
<evidence type="ECO:0000313" key="13">
    <source>
        <dbReference type="Proteomes" id="UP000003741"/>
    </source>
</evidence>
<comment type="similarity">
    <text evidence="2 10">Belongs to the cation transport ATPase (P-type) (TC 3.A.3) family. Type IB subfamily.</text>
</comment>
<dbReference type="Pfam" id="PF00702">
    <property type="entry name" value="Hydrolase"/>
    <property type="match status" value="1"/>
</dbReference>
<dbReference type="SFLD" id="SFLDS00003">
    <property type="entry name" value="Haloacid_Dehalogenase"/>
    <property type="match status" value="1"/>
</dbReference>
<dbReference type="SUPFAM" id="SSF81665">
    <property type="entry name" value="Calcium ATPase, transmembrane domain M"/>
    <property type="match status" value="1"/>
</dbReference>
<dbReference type="PATRIC" id="fig|997874.3.peg.138"/>
<dbReference type="InterPro" id="IPR008250">
    <property type="entry name" value="ATPase_P-typ_transduc_dom_A_sf"/>
</dbReference>
<dbReference type="AlphaFoldDB" id="I8WR37"/>
<dbReference type="GO" id="GO:0016463">
    <property type="term" value="F:P-type zinc transporter activity"/>
    <property type="evidence" value="ECO:0007669"/>
    <property type="project" value="UniProtKB-EC"/>
</dbReference>
<dbReference type="OrthoDB" id="1521937at2"/>
<keyword evidence="4 10" id="KW-0479">Metal-binding</keyword>
<dbReference type="InterPro" id="IPR059000">
    <property type="entry name" value="ATPase_P-type_domA"/>
</dbReference>
<feature type="transmembrane region" description="Helical" evidence="10">
    <location>
        <begin position="591"/>
        <end position="610"/>
    </location>
</feature>
<dbReference type="Gene3D" id="2.70.150.10">
    <property type="entry name" value="Calcium-transporting ATPase, cytoplasmic transduction domain A"/>
    <property type="match status" value="1"/>
</dbReference>
<evidence type="ECO:0000256" key="9">
    <source>
        <dbReference type="ARBA" id="ARBA00047308"/>
    </source>
</evidence>
<dbReference type="GO" id="GO:0005524">
    <property type="term" value="F:ATP binding"/>
    <property type="evidence" value="ECO:0007669"/>
    <property type="project" value="UniProtKB-UniRule"/>
</dbReference>
<evidence type="ECO:0000256" key="4">
    <source>
        <dbReference type="ARBA" id="ARBA00022723"/>
    </source>
</evidence>
<organism evidence="12 13">
    <name type="scientific">Bacteroides cellulosilyticus CL02T12C19</name>
    <dbReference type="NCBI Taxonomy" id="997874"/>
    <lineage>
        <taxon>Bacteria</taxon>
        <taxon>Pseudomonadati</taxon>
        <taxon>Bacteroidota</taxon>
        <taxon>Bacteroidia</taxon>
        <taxon>Bacteroidales</taxon>
        <taxon>Bacteroidaceae</taxon>
        <taxon>Bacteroides</taxon>
    </lineage>
</organism>
<evidence type="ECO:0000256" key="6">
    <source>
        <dbReference type="ARBA" id="ARBA00022989"/>
    </source>
</evidence>
<keyword evidence="6 10" id="KW-1133">Transmembrane helix</keyword>
<comment type="caution">
    <text evidence="12">The sequence shown here is derived from an EMBL/GenBank/DDBJ whole genome shotgun (WGS) entry which is preliminary data.</text>
</comment>
<dbReference type="InterPro" id="IPR027256">
    <property type="entry name" value="P-typ_ATPase_IB"/>
</dbReference>
<dbReference type="Gene3D" id="3.40.1110.10">
    <property type="entry name" value="Calcium-transporting ATPase, cytoplasmic domain N"/>
    <property type="match status" value="1"/>
</dbReference>
<dbReference type="InterPro" id="IPR001757">
    <property type="entry name" value="P_typ_ATPase"/>
</dbReference>